<accession>A0AAV5NIT6</accession>
<dbReference type="Proteomes" id="UP001156614">
    <property type="component" value="Unassembled WGS sequence"/>
</dbReference>
<comment type="caution">
    <text evidence="1">The sequence shown here is derived from an EMBL/GenBank/DDBJ whole genome shotgun (WGS) entry which is preliminary data.</text>
</comment>
<organism evidence="1 2">
    <name type="scientific">Gluconobacter cerinus</name>
    <dbReference type="NCBI Taxonomy" id="38307"/>
    <lineage>
        <taxon>Bacteria</taxon>
        <taxon>Pseudomonadati</taxon>
        <taxon>Pseudomonadota</taxon>
        <taxon>Alphaproteobacteria</taxon>
        <taxon>Acetobacterales</taxon>
        <taxon>Acetobacteraceae</taxon>
        <taxon>Gluconobacter</taxon>
    </lineage>
</organism>
<gene>
    <name evidence="1" type="ORF">GCM10007867_27760</name>
</gene>
<reference evidence="2" key="1">
    <citation type="journal article" date="2019" name="Int. J. Syst. Evol. Microbiol.">
        <title>The Global Catalogue of Microorganisms (GCM) 10K type strain sequencing project: providing services to taxonomists for standard genome sequencing and annotation.</title>
        <authorList>
            <consortium name="The Broad Institute Genomics Platform"/>
            <consortium name="The Broad Institute Genome Sequencing Center for Infectious Disease"/>
            <person name="Wu L."/>
            <person name="Ma J."/>
        </authorList>
    </citation>
    <scope>NUCLEOTIDE SEQUENCE [LARGE SCALE GENOMIC DNA]</scope>
    <source>
        <strain evidence="2">NBRC 3267</strain>
    </source>
</reference>
<dbReference type="AlphaFoldDB" id="A0AAV5NIT6"/>
<evidence type="ECO:0000313" key="1">
    <source>
        <dbReference type="EMBL" id="GLQ63930.1"/>
    </source>
</evidence>
<protein>
    <submittedName>
        <fullName evidence="1">Uncharacterized protein</fullName>
    </submittedName>
</protein>
<dbReference type="EMBL" id="BSNU01000006">
    <property type="protein sequence ID" value="GLQ63930.1"/>
    <property type="molecule type" value="Genomic_DNA"/>
</dbReference>
<sequence length="169" mass="18440">MAWFVKDDVSRGRPSILNMIAEGQIIGPECDRAVALRREMSDLLAKGPPPLSPTGLNALRYELTNAIDDLRGNRILQEVIAIGASLHPRLVELALRGRGRWNGTGKWAPRLLGEIDTGLADRFDKAFQTLFTNGDVQLVIELVEAELAPHGGTLFGGDCRVASGSWRVI</sequence>
<name>A0AAV5NIT6_9PROT</name>
<keyword evidence="2" id="KW-1185">Reference proteome</keyword>
<proteinExistence type="predicted"/>
<evidence type="ECO:0000313" key="2">
    <source>
        <dbReference type="Proteomes" id="UP001156614"/>
    </source>
</evidence>